<organism evidence="1 2">
    <name type="scientific">Hibiscus sabdariffa</name>
    <name type="common">roselle</name>
    <dbReference type="NCBI Taxonomy" id="183260"/>
    <lineage>
        <taxon>Eukaryota</taxon>
        <taxon>Viridiplantae</taxon>
        <taxon>Streptophyta</taxon>
        <taxon>Embryophyta</taxon>
        <taxon>Tracheophyta</taxon>
        <taxon>Spermatophyta</taxon>
        <taxon>Magnoliopsida</taxon>
        <taxon>eudicotyledons</taxon>
        <taxon>Gunneridae</taxon>
        <taxon>Pentapetalae</taxon>
        <taxon>rosids</taxon>
        <taxon>malvids</taxon>
        <taxon>Malvales</taxon>
        <taxon>Malvaceae</taxon>
        <taxon>Malvoideae</taxon>
        <taxon>Hibiscus</taxon>
    </lineage>
</organism>
<keyword evidence="2" id="KW-1185">Reference proteome</keyword>
<proteinExistence type="predicted"/>
<dbReference type="Proteomes" id="UP001472677">
    <property type="component" value="Unassembled WGS sequence"/>
</dbReference>
<comment type="caution">
    <text evidence="1">The sequence shown here is derived from an EMBL/GenBank/DDBJ whole genome shotgun (WGS) entry which is preliminary data.</text>
</comment>
<gene>
    <name evidence="1" type="ORF">V6N12_036037</name>
</gene>
<evidence type="ECO:0000313" key="2">
    <source>
        <dbReference type="Proteomes" id="UP001472677"/>
    </source>
</evidence>
<name>A0ABR2EPF9_9ROSI</name>
<accession>A0ABR2EPF9</accession>
<protein>
    <submittedName>
        <fullName evidence="1">Uncharacterized protein</fullName>
    </submittedName>
</protein>
<sequence length="74" mass="8391">MEKDTFVERCKVEGQEEDKVQCWMEHYSGDWRVESGDEYGLVWFGLVCCFITYFGNGGSSGACWSMAFTVSSHG</sequence>
<evidence type="ECO:0000313" key="1">
    <source>
        <dbReference type="EMBL" id="KAK8563902.1"/>
    </source>
</evidence>
<dbReference type="EMBL" id="JBBPBM010000011">
    <property type="protein sequence ID" value="KAK8563902.1"/>
    <property type="molecule type" value="Genomic_DNA"/>
</dbReference>
<reference evidence="1 2" key="1">
    <citation type="journal article" date="2024" name="G3 (Bethesda)">
        <title>Genome assembly of Hibiscus sabdariffa L. provides insights into metabolisms of medicinal natural products.</title>
        <authorList>
            <person name="Kim T."/>
        </authorList>
    </citation>
    <scope>NUCLEOTIDE SEQUENCE [LARGE SCALE GENOMIC DNA]</scope>
    <source>
        <strain evidence="1">TK-2024</strain>
        <tissue evidence="1">Old leaves</tissue>
    </source>
</reference>